<gene>
    <name evidence="4" type="ORF">PRZ48_012838</name>
</gene>
<dbReference type="Proteomes" id="UP001305779">
    <property type="component" value="Unassembled WGS sequence"/>
</dbReference>
<feature type="region of interest" description="Disordered" evidence="1">
    <location>
        <begin position="374"/>
        <end position="416"/>
    </location>
</feature>
<accession>A0ABR0E2E2</accession>
<feature type="transmembrane region" description="Helical" evidence="2">
    <location>
        <begin position="324"/>
        <end position="348"/>
    </location>
</feature>
<keyword evidence="3" id="KW-0732">Signal</keyword>
<keyword evidence="2" id="KW-0812">Transmembrane</keyword>
<keyword evidence="2" id="KW-0472">Membrane</keyword>
<feature type="chain" id="PRO_5045399438" evidence="3">
    <location>
        <begin position="21"/>
        <end position="416"/>
    </location>
</feature>
<name>A0ABR0E2E2_ZASCE</name>
<sequence length="416" mass="45088">MRPPWLSLLTFLEAAPYVQAQIIHHLDYGLYTDALSTTNRSSAVLVCNATASSANASGIYPFSPSFPAQNSTTDEIPDPAWAITVATGNNSIQQSLWYDTARQNYSDDLALAYDVCAFPILNLPDNTNRLAQGDNGNCSQALSDACRDVLQTRAEDSALQLTTYSTPQPYSNLSGGVLPYICNRIQLDILEDGQWPKECRQELSTPGSFGDAQLSRAPLTGYNASILNTPCSITGGEDSRNFSRVGTLLYDYSEEAYDNVTRAVIPVITVFFSVANVQRESFYTLARSNMTCLRAREFSEGSRVSPGLPAGTPYKMSEGLSGGAIAGIVVGVVVGVAVLAGLGIWLFLSRRKRRRLARDQGGVVGLGEKVPELDGTAFNELHDEDKKHEMDNGQLPELPDGQGEPAELESEPVQKK</sequence>
<keyword evidence="2" id="KW-1133">Transmembrane helix</keyword>
<feature type="signal peptide" evidence="3">
    <location>
        <begin position="1"/>
        <end position="20"/>
    </location>
</feature>
<evidence type="ECO:0000256" key="2">
    <source>
        <dbReference type="SAM" id="Phobius"/>
    </source>
</evidence>
<comment type="caution">
    <text evidence="4">The sequence shown here is derived from an EMBL/GenBank/DDBJ whole genome shotgun (WGS) entry which is preliminary data.</text>
</comment>
<evidence type="ECO:0000256" key="3">
    <source>
        <dbReference type="SAM" id="SignalP"/>
    </source>
</evidence>
<evidence type="ECO:0000313" key="4">
    <source>
        <dbReference type="EMBL" id="KAK4495570.1"/>
    </source>
</evidence>
<organism evidence="4 5">
    <name type="scientific">Zasmidium cellare</name>
    <name type="common">Wine cellar mold</name>
    <name type="synonym">Racodium cellare</name>
    <dbReference type="NCBI Taxonomy" id="395010"/>
    <lineage>
        <taxon>Eukaryota</taxon>
        <taxon>Fungi</taxon>
        <taxon>Dikarya</taxon>
        <taxon>Ascomycota</taxon>
        <taxon>Pezizomycotina</taxon>
        <taxon>Dothideomycetes</taxon>
        <taxon>Dothideomycetidae</taxon>
        <taxon>Mycosphaerellales</taxon>
        <taxon>Mycosphaerellaceae</taxon>
        <taxon>Zasmidium</taxon>
    </lineage>
</organism>
<keyword evidence="5" id="KW-1185">Reference proteome</keyword>
<evidence type="ECO:0000313" key="5">
    <source>
        <dbReference type="Proteomes" id="UP001305779"/>
    </source>
</evidence>
<feature type="compositionally biased region" description="Basic and acidic residues" evidence="1">
    <location>
        <begin position="380"/>
        <end position="391"/>
    </location>
</feature>
<reference evidence="4 5" key="1">
    <citation type="journal article" date="2023" name="G3 (Bethesda)">
        <title>A chromosome-level genome assembly of Zasmidium syzygii isolated from banana leaves.</title>
        <authorList>
            <person name="van Westerhoven A.C."/>
            <person name="Mehrabi R."/>
            <person name="Talebi R."/>
            <person name="Steentjes M.B.F."/>
            <person name="Corcolon B."/>
            <person name="Chong P.A."/>
            <person name="Kema G.H.J."/>
            <person name="Seidl M.F."/>
        </authorList>
    </citation>
    <scope>NUCLEOTIDE SEQUENCE [LARGE SCALE GENOMIC DNA]</scope>
    <source>
        <strain evidence="4 5">P124</strain>
    </source>
</reference>
<proteinExistence type="predicted"/>
<dbReference type="EMBL" id="JAXOVC010000011">
    <property type="protein sequence ID" value="KAK4495570.1"/>
    <property type="molecule type" value="Genomic_DNA"/>
</dbReference>
<evidence type="ECO:0000256" key="1">
    <source>
        <dbReference type="SAM" id="MobiDB-lite"/>
    </source>
</evidence>
<protein>
    <submittedName>
        <fullName evidence="4">Uncharacterized protein</fullName>
    </submittedName>
</protein>